<evidence type="ECO:0000313" key="3">
    <source>
        <dbReference type="Proteomes" id="UP000565715"/>
    </source>
</evidence>
<name>A0A846XBA7_9NOCA</name>
<feature type="transmembrane region" description="Helical" evidence="1">
    <location>
        <begin position="118"/>
        <end position="137"/>
    </location>
</feature>
<dbReference type="NCBIfam" id="NF037996">
    <property type="entry name" value="B-4DMT"/>
    <property type="match status" value="1"/>
</dbReference>
<organism evidence="2 3">
    <name type="scientific">Nocardia speluncae</name>
    <dbReference type="NCBI Taxonomy" id="419477"/>
    <lineage>
        <taxon>Bacteria</taxon>
        <taxon>Bacillati</taxon>
        <taxon>Actinomycetota</taxon>
        <taxon>Actinomycetes</taxon>
        <taxon>Mycobacteriales</taxon>
        <taxon>Nocardiaceae</taxon>
        <taxon>Nocardia</taxon>
    </lineage>
</organism>
<dbReference type="InterPro" id="IPR047958">
    <property type="entry name" value="B-4DMT-like"/>
</dbReference>
<keyword evidence="1" id="KW-0812">Transmembrane</keyword>
<proteinExistence type="predicted"/>
<gene>
    <name evidence="2" type="ORF">HGA13_06390</name>
</gene>
<accession>A0A846XBA7</accession>
<sequence>MVIGMTAWLLRALALGGLAVVLRVLLGFGIGFVPTFGVWLRLLCLVVLIGAAVAWGLMDGRADRRANPNPERGADLTILWLQAAVVGGIGCGLVSWLLDFVPRVDLGDAGLLFEATAASAFILLLIFVPGLVGVAVGRRMARREQGRTTDTAGLRPAGSAA</sequence>
<feature type="transmembrane region" description="Helical" evidence="1">
    <location>
        <begin position="78"/>
        <end position="98"/>
    </location>
</feature>
<keyword evidence="1" id="KW-1133">Transmembrane helix</keyword>
<keyword evidence="1" id="KW-0472">Membrane</keyword>
<feature type="transmembrane region" description="Helical" evidence="1">
    <location>
        <begin position="12"/>
        <end position="32"/>
    </location>
</feature>
<comment type="caution">
    <text evidence="2">The sequence shown here is derived from an EMBL/GenBank/DDBJ whole genome shotgun (WGS) entry which is preliminary data.</text>
</comment>
<dbReference type="Proteomes" id="UP000565715">
    <property type="component" value="Unassembled WGS sequence"/>
</dbReference>
<evidence type="ECO:0000256" key="1">
    <source>
        <dbReference type="SAM" id="Phobius"/>
    </source>
</evidence>
<evidence type="ECO:0000313" key="2">
    <source>
        <dbReference type="EMBL" id="NKY32707.1"/>
    </source>
</evidence>
<dbReference type="AlphaFoldDB" id="A0A846XBA7"/>
<keyword evidence="3" id="KW-1185">Reference proteome</keyword>
<feature type="transmembrane region" description="Helical" evidence="1">
    <location>
        <begin position="38"/>
        <end position="57"/>
    </location>
</feature>
<reference evidence="2 3" key="1">
    <citation type="submission" date="2020-04" db="EMBL/GenBank/DDBJ databases">
        <title>MicrobeNet Type strains.</title>
        <authorList>
            <person name="Nicholson A.C."/>
        </authorList>
    </citation>
    <scope>NUCLEOTIDE SEQUENCE [LARGE SCALE GENOMIC DNA]</scope>
    <source>
        <strain evidence="2 3">DSM 45078</strain>
    </source>
</reference>
<dbReference type="EMBL" id="JAAXOO010000001">
    <property type="protein sequence ID" value="NKY32707.1"/>
    <property type="molecule type" value="Genomic_DNA"/>
</dbReference>
<protein>
    <submittedName>
        <fullName evidence="2">B-4DMT family transporter</fullName>
    </submittedName>
</protein>